<reference evidence="2" key="1">
    <citation type="submission" date="2022-03" db="EMBL/GenBank/DDBJ databases">
        <authorList>
            <person name="Martin C."/>
        </authorList>
    </citation>
    <scope>NUCLEOTIDE SEQUENCE</scope>
</reference>
<feature type="non-terminal residue" evidence="2">
    <location>
        <position position="1"/>
    </location>
</feature>
<dbReference type="InterPro" id="IPR002350">
    <property type="entry name" value="Kazal_dom"/>
</dbReference>
<dbReference type="EMBL" id="CAIIXF020000001">
    <property type="protein sequence ID" value="CAH1775613.1"/>
    <property type="molecule type" value="Genomic_DNA"/>
</dbReference>
<dbReference type="OrthoDB" id="126772at2759"/>
<comment type="caution">
    <text evidence="2">The sequence shown here is derived from an EMBL/GenBank/DDBJ whole genome shotgun (WGS) entry which is preliminary data.</text>
</comment>
<dbReference type="AlphaFoldDB" id="A0A8S4N2T3"/>
<gene>
    <name evidence="2" type="ORF">OFUS_LOCUS2900</name>
</gene>
<organism evidence="2 3">
    <name type="scientific">Owenia fusiformis</name>
    <name type="common">Polychaete worm</name>
    <dbReference type="NCBI Taxonomy" id="6347"/>
    <lineage>
        <taxon>Eukaryota</taxon>
        <taxon>Metazoa</taxon>
        <taxon>Spiralia</taxon>
        <taxon>Lophotrochozoa</taxon>
        <taxon>Annelida</taxon>
        <taxon>Polychaeta</taxon>
        <taxon>Sedentaria</taxon>
        <taxon>Canalipalpata</taxon>
        <taxon>Sabellida</taxon>
        <taxon>Oweniida</taxon>
        <taxon>Oweniidae</taxon>
        <taxon>Owenia</taxon>
    </lineage>
</organism>
<feature type="domain" description="Kazal-like" evidence="1">
    <location>
        <begin position="40"/>
        <end position="60"/>
    </location>
</feature>
<protein>
    <recommendedName>
        <fullName evidence="1">Kazal-like domain-containing protein</fullName>
    </recommendedName>
</protein>
<name>A0A8S4N2T3_OWEFU</name>
<dbReference type="InterPro" id="IPR036058">
    <property type="entry name" value="Kazal_dom_sf"/>
</dbReference>
<dbReference type="Pfam" id="PF00050">
    <property type="entry name" value="Kazal_1"/>
    <property type="match status" value="1"/>
</dbReference>
<dbReference type="Proteomes" id="UP000749559">
    <property type="component" value="Unassembled WGS sequence"/>
</dbReference>
<evidence type="ECO:0000313" key="3">
    <source>
        <dbReference type="Proteomes" id="UP000749559"/>
    </source>
</evidence>
<dbReference type="CDD" id="cd00104">
    <property type="entry name" value="KAZAL_FS"/>
    <property type="match status" value="1"/>
</dbReference>
<evidence type="ECO:0000313" key="2">
    <source>
        <dbReference type="EMBL" id="CAH1775613.1"/>
    </source>
</evidence>
<accession>A0A8S4N2T3</accession>
<evidence type="ECO:0000259" key="1">
    <source>
        <dbReference type="Pfam" id="PF00050"/>
    </source>
</evidence>
<dbReference type="Gene3D" id="3.30.60.30">
    <property type="match status" value="1"/>
</dbReference>
<keyword evidence="3" id="KW-1185">Reference proteome</keyword>
<dbReference type="SUPFAM" id="SSF100895">
    <property type="entry name" value="Kazal-type serine protease inhibitors"/>
    <property type="match status" value="1"/>
</dbReference>
<proteinExistence type="predicted"/>
<sequence>GNDCMLRNAACMARRNGQVLTMASEGRCAVKKPEENMANTCMRACPRIYRPVCGSNSRTYCKIWFNPTEICKILMSVSPLIIMSYKAGVKEIMVPWGLWSPFLTGLTGPDCV</sequence>